<dbReference type="PROSITE" id="PS00061">
    <property type="entry name" value="ADH_SHORT"/>
    <property type="match status" value="1"/>
</dbReference>
<dbReference type="PANTHER" id="PTHR43976">
    <property type="entry name" value="SHORT CHAIN DEHYDROGENASE"/>
    <property type="match status" value="1"/>
</dbReference>
<reference evidence="6" key="1">
    <citation type="journal article" date="2019" name="Int. J. Syst. Evol. Microbiol.">
        <title>The Global Catalogue of Microorganisms (GCM) 10K type strain sequencing project: providing services to taxonomists for standard genome sequencing and annotation.</title>
        <authorList>
            <consortium name="The Broad Institute Genomics Platform"/>
            <consortium name="The Broad Institute Genome Sequencing Center for Infectious Disease"/>
            <person name="Wu L."/>
            <person name="Ma J."/>
        </authorList>
    </citation>
    <scope>NUCLEOTIDE SEQUENCE [LARGE SCALE GENOMIC DNA]</scope>
    <source>
        <strain evidence="6">JCM 17939</strain>
    </source>
</reference>
<dbReference type="RefSeq" id="WP_345434574.1">
    <property type="nucleotide sequence ID" value="NZ_BAABHK010000009.1"/>
</dbReference>
<accession>A0ABP8UHJ4</accession>
<dbReference type="EMBL" id="BAABHK010000009">
    <property type="protein sequence ID" value="GAA4631526.1"/>
    <property type="molecule type" value="Genomic_DNA"/>
</dbReference>
<keyword evidence="6" id="KW-1185">Reference proteome</keyword>
<dbReference type="SUPFAM" id="SSF51735">
    <property type="entry name" value="NAD(P)-binding Rossmann-fold domains"/>
    <property type="match status" value="1"/>
</dbReference>
<organism evidence="5 6">
    <name type="scientific">Actinoallomurus vinaceus</name>
    <dbReference type="NCBI Taxonomy" id="1080074"/>
    <lineage>
        <taxon>Bacteria</taxon>
        <taxon>Bacillati</taxon>
        <taxon>Actinomycetota</taxon>
        <taxon>Actinomycetes</taxon>
        <taxon>Streptosporangiales</taxon>
        <taxon>Thermomonosporaceae</taxon>
        <taxon>Actinoallomurus</taxon>
    </lineage>
</organism>
<dbReference type="InterPro" id="IPR057326">
    <property type="entry name" value="KR_dom"/>
</dbReference>
<dbReference type="InterPro" id="IPR020904">
    <property type="entry name" value="Sc_DH/Rdtase_CS"/>
</dbReference>
<dbReference type="InterPro" id="IPR002347">
    <property type="entry name" value="SDR_fam"/>
</dbReference>
<dbReference type="Pfam" id="PF00106">
    <property type="entry name" value="adh_short"/>
    <property type="match status" value="1"/>
</dbReference>
<dbReference type="CDD" id="cd05374">
    <property type="entry name" value="17beta-HSD-like_SDR_c"/>
    <property type="match status" value="1"/>
</dbReference>
<dbReference type="NCBIfam" id="NF005065">
    <property type="entry name" value="PRK06482.1"/>
    <property type="match status" value="1"/>
</dbReference>
<dbReference type="NCBIfam" id="NF006114">
    <property type="entry name" value="PRK08263.1"/>
    <property type="match status" value="1"/>
</dbReference>
<dbReference type="PRINTS" id="PR00080">
    <property type="entry name" value="SDRFAMILY"/>
</dbReference>
<dbReference type="Gene3D" id="3.40.50.720">
    <property type="entry name" value="NAD(P)-binding Rossmann-like Domain"/>
    <property type="match status" value="1"/>
</dbReference>
<evidence type="ECO:0000313" key="5">
    <source>
        <dbReference type="EMBL" id="GAA4631526.1"/>
    </source>
</evidence>
<dbReference type="NCBIfam" id="NF004824">
    <property type="entry name" value="PRK06180.1"/>
    <property type="match status" value="1"/>
</dbReference>
<sequence length="284" mass="30358">MPDMGNDARVWFITGTSSGLGRAIADAVLARGERVVATARDPQTVKDLVERAPERVRAVALDVTDPAQVAAAVATAIEEFGRIDVLVNNAGHGLLGALEELSDEQINAVLSTNVLGVIAVTQAVLPHMRARRSGHIVQMSSVGGVCGNPGHAIYATSKFALEGMSEALAGEVAPLGIRVTIIEPGPFRTEFAGRSMRFADPIDDYRETPAGALRKRFSAQDGAQPNDPVKAAEAIIRAVDEEDSPLRLPLGPEAVERIRRKLQGQLADLERWEQVSLDTRYSPA</sequence>
<protein>
    <submittedName>
        <fullName evidence="5">Oxidoreductase</fullName>
    </submittedName>
</protein>
<evidence type="ECO:0000313" key="6">
    <source>
        <dbReference type="Proteomes" id="UP001501442"/>
    </source>
</evidence>
<keyword evidence="2" id="KW-0560">Oxidoreductase</keyword>
<dbReference type="InterPro" id="IPR051911">
    <property type="entry name" value="SDR_oxidoreductase"/>
</dbReference>
<dbReference type="PRINTS" id="PR00081">
    <property type="entry name" value="GDHRDH"/>
</dbReference>
<dbReference type="Proteomes" id="UP001501442">
    <property type="component" value="Unassembled WGS sequence"/>
</dbReference>
<evidence type="ECO:0000256" key="2">
    <source>
        <dbReference type="ARBA" id="ARBA00023002"/>
    </source>
</evidence>
<dbReference type="PANTHER" id="PTHR43976:SF16">
    <property type="entry name" value="SHORT-CHAIN DEHYDROGENASE_REDUCTASE FAMILY PROTEIN"/>
    <property type="match status" value="1"/>
</dbReference>
<comment type="caution">
    <text evidence="5">The sequence shown here is derived from an EMBL/GenBank/DDBJ whole genome shotgun (WGS) entry which is preliminary data.</text>
</comment>
<name>A0ABP8UHJ4_9ACTN</name>
<dbReference type="InterPro" id="IPR036291">
    <property type="entry name" value="NAD(P)-bd_dom_sf"/>
</dbReference>
<evidence type="ECO:0000256" key="3">
    <source>
        <dbReference type="RuleBase" id="RU000363"/>
    </source>
</evidence>
<evidence type="ECO:0000259" key="4">
    <source>
        <dbReference type="SMART" id="SM00822"/>
    </source>
</evidence>
<proteinExistence type="inferred from homology"/>
<dbReference type="SMART" id="SM00822">
    <property type="entry name" value="PKS_KR"/>
    <property type="match status" value="1"/>
</dbReference>
<feature type="domain" description="Ketoreductase" evidence="4">
    <location>
        <begin position="9"/>
        <end position="190"/>
    </location>
</feature>
<gene>
    <name evidence="5" type="ORF">GCM10023196_061290</name>
</gene>
<comment type="similarity">
    <text evidence="1 3">Belongs to the short-chain dehydrogenases/reductases (SDR) family.</text>
</comment>
<evidence type="ECO:0000256" key="1">
    <source>
        <dbReference type="ARBA" id="ARBA00006484"/>
    </source>
</evidence>